<accession>A0A3S4A457</accession>
<dbReference type="Pfam" id="PF00266">
    <property type="entry name" value="Aminotran_5"/>
    <property type="match status" value="1"/>
</dbReference>
<dbReference type="InterPro" id="IPR015421">
    <property type="entry name" value="PyrdxlP-dep_Trfase_major"/>
</dbReference>
<feature type="domain" description="Aminotransferase class V" evidence="3">
    <location>
        <begin position="72"/>
        <end position="391"/>
    </location>
</feature>
<dbReference type="AlphaFoldDB" id="A0A3S4A457"/>
<dbReference type="PANTHER" id="PTHR43092:SF2">
    <property type="entry name" value="HERCYNYLCYSTEINE SULFOXIDE LYASE"/>
    <property type="match status" value="1"/>
</dbReference>
<dbReference type="GO" id="GO:0008483">
    <property type="term" value="F:transaminase activity"/>
    <property type="evidence" value="ECO:0007669"/>
    <property type="project" value="UniProtKB-KW"/>
</dbReference>
<feature type="compositionally biased region" description="Low complexity" evidence="2">
    <location>
        <begin position="1"/>
        <end position="15"/>
    </location>
</feature>
<dbReference type="EMBL" id="RZNB01000003">
    <property type="protein sequence ID" value="RWZ51060.1"/>
    <property type="molecule type" value="Genomic_DNA"/>
</dbReference>
<keyword evidence="1" id="KW-0663">Pyridoxal phosphate</keyword>
<evidence type="ECO:0000256" key="1">
    <source>
        <dbReference type="ARBA" id="ARBA00022898"/>
    </source>
</evidence>
<proteinExistence type="predicted"/>
<dbReference type="Proteomes" id="UP000288547">
    <property type="component" value="Unassembled WGS sequence"/>
</dbReference>
<evidence type="ECO:0000313" key="4">
    <source>
        <dbReference type="EMBL" id="RWZ51060.1"/>
    </source>
</evidence>
<evidence type="ECO:0000256" key="2">
    <source>
        <dbReference type="SAM" id="MobiDB-lite"/>
    </source>
</evidence>
<dbReference type="RefSeq" id="WP_128495054.1">
    <property type="nucleotide sequence ID" value="NZ_RZNB01000003.1"/>
</dbReference>
<dbReference type="InterPro" id="IPR015422">
    <property type="entry name" value="PyrdxlP-dep_Trfase_small"/>
</dbReference>
<comment type="caution">
    <text evidence="4">The sequence shown here is derived from an EMBL/GenBank/DDBJ whole genome shotgun (WGS) entry which is preliminary data.</text>
</comment>
<feature type="region of interest" description="Disordered" evidence="2">
    <location>
        <begin position="1"/>
        <end position="20"/>
    </location>
</feature>
<evidence type="ECO:0000313" key="5">
    <source>
        <dbReference type="Proteomes" id="UP000288547"/>
    </source>
</evidence>
<sequence length="432" mass="45278">MPLALDHPPAPAAVLSHDGRPARDSWSLTRDVIHLNHGSYGAVPTATIEHHLSLLTLMNSGPGAWFSTAPIRVGEARERIAAFLATPAELTAVVPNASAGVTVVLQSLALEPGAEIVLTDHIYGAVRMAAERAVRRVGGTIATVPIDLDASDDDVVGAIADATTDRTALVIVDQIASATARVFPVAAIAARLDRLGVPLLVDAAHAPALYERPADGIDADYWVGNLHKWACAPSGTAALVVSPRVADTDALFPLIDSWGAPDPFPRRFDTQGTVDLTAILAAPHALRTIEDLFGWDTMRAYVSALSSHAEAAVVSALEEATGLAAHVEVPVHAPALRLVELPPGLVRTPDDAHVLHRALARLGFQTATTSWRGRGFLRLSAHLYNTADDYARFVESGVPALAALHAARSADPDAAFVGVAARVVPDASPLTA</sequence>
<gene>
    <name evidence="4" type="ORF">ELQ90_09700</name>
</gene>
<keyword evidence="4" id="KW-0032">Aminotransferase</keyword>
<evidence type="ECO:0000259" key="3">
    <source>
        <dbReference type="Pfam" id="PF00266"/>
    </source>
</evidence>
<dbReference type="Gene3D" id="3.90.1150.10">
    <property type="entry name" value="Aspartate Aminotransferase, domain 1"/>
    <property type="match status" value="1"/>
</dbReference>
<dbReference type="InterPro" id="IPR015424">
    <property type="entry name" value="PyrdxlP-dep_Trfase"/>
</dbReference>
<keyword evidence="4" id="KW-0808">Transferase</keyword>
<keyword evidence="5" id="KW-1185">Reference proteome</keyword>
<protein>
    <submittedName>
        <fullName evidence="4">Aminotransferase class V-fold PLP-dependent enzyme</fullName>
    </submittedName>
</protein>
<dbReference type="PANTHER" id="PTHR43092">
    <property type="entry name" value="L-CYSTEINE DESULFHYDRASE"/>
    <property type="match status" value="1"/>
</dbReference>
<dbReference type="SUPFAM" id="SSF53383">
    <property type="entry name" value="PLP-dependent transferases"/>
    <property type="match status" value="1"/>
</dbReference>
<dbReference type="OrthoDB" id="250246at2"/>
<organism evidence="4 5">
    <name type="scientific">Labedella phragmitis</name>
    <dbReference type="NCBI Taxonomy" id="2498849"/>
    <lineage>
        <taxon>Bacteria</taxon>
        <taxon>Bacillati</taxon>
        <taxon>Actinomycetota</taxon>
        <taxon>Actinomycetes</taxon>
        <taxon>Micrococcales</taxon>
        <taxon>Microbacteriaceae</taxon>
        <taxon>Labedella</taxon>
    </lineage>
</organism>
<name>A0A3S4A457_9MICO</name>
<dbReference type="Gene3D" id="3.40.640.10">
    <property type="entry name" value="Type I PLP-dependent aspartate aminotransferase-like (Major domain)"/>
    <property type="match status" value="1"/>
</dbReference>
<dbReference type="InterPro" id="IPR000192">
    <property type="entry name" value="Aminotrans_V_dom"/>
</dbReference>
<reference evidence="4 5" key="1">
    <citation type="submission" date="2018-12" db="EMBL/GenBank/DDBJ databases">
        <authorList>
            <person name="Li F."/>
        </authorList>
    </citation>
    <scope>NUCLEOTIDE SEQUENCE [LARGE SCALE GENOMIC DNA]</scope>
    <source>
        <strain evidence="4 5">11W25H-1</strain>
    </source>
</reference>